<dbReference type="SMART" id="SM00364">
    <property type="entry name" value="LRR_BAC"/>
    <property type="match status" value="5"/>
</dbReference>
<dbReference type="PANTHER" id="PTHR24369">
    <property type="entry name" value="ANTIGEN BSP, PUTATIVE-RELATED"/>
    <property type="match status" value="1"/>
</dbReference>
<dbReference type="SUPFAM" id="SSF49265">
    <property type="entry name" value="Fibronectin type III"/>
    <property type="match status" value="1"/>
</dbReference>
<evidence type="ECO:0000256" key="1">
    <source>
        <dbReference type="ARBA" id="ARBA00022614"/>
    </source>
</evidence>
<feature type="transmembrane region" description="Helical" evidence="7">
    <location>
        <begin position="623"/>
        <end position="646"/>
    </location>
</feature>
<evidence type="ECO:0000313" key="10">
    <source>
        <dbReference type="Ensembl" id="ENSCCRP00020113895.1"/>
    </source>
</evidence>
<feature type="domain" description="EGF-like" evidence="8">
    <location>
        <begin position="462"/>
        <end position="499"/>
    </location>
</feature>
<dbReference type="PROSITE" id="PS51450">
    <property type="entry name" value="LRR"/>
    <property type="match status" value="3"/>
</dbReference>
<dbReference type="PROSITE" id="PS50853">
    <property type="entry name" value="FN3"/>
    <property type="match status" value="1"/>
</dbReference>
<dbReference type="InterPro" id="IPR003591">
    <property type="entry name" value="Leu-rich_rpt_typical-subtyp"/>
</dbReference>
<keyword evidence="4 5" id="KW-1015">Disulfide bond</keyword>
<dbReference type="InterPro" id="IPR050541">
    <property type="entry name" value="LRR_TM_domain-containing"/>
</dbReference>
<feature type="compositionally biased region" description="Low complexity" evidence="6">
    <location>
        <begin position="413"/>
        <end position="428"/>
    </location>
</feature>
<evidence type="ECO:0000256" key="5">
    <source>
        <dbReference type="PROSITE-ProRule" id="PRU00076"/>
    </source>
</evidence>
<comment type="caution">
    <text evidence="5">Lacks conserved residue(s) required for the propagation of feature annotation.</text>
</comment>
<keyword evidence="7" id="KW-0812">Transmembrane</keyword>
<dbReference type="Proteomes" id="UP000694701">
    <property type="component" value="Unplaced"/>
</dbReference>
<dbReference type="CDD" id="cd00054">
    <property type="entry name" value="EGF_CA"/>
    <property type="match status" value="1"/>
</dbReference>
<dbReference type="InterPro" id="IPR003961">
    <property type="entry name" value="FN3_dom"/>
</dbReference>
<keyword evidence="1" id="KW-0433">Leucine-rich repeat</keyword>
<evidence type="ECO:0000256" key="6">
    <source>
        <dbReference type="SAM" id="MobiDB-lite"/>
    </source>
</evidence>
<evidence type="ECO:0000256" key="7">
    <source>
        <dbReference type="SAM" id="Phobius"/>
    </source>
</evidence>
<dbReference type="Pfam" id="PF00560">
    <property type="entry name" value="LRR_1"/>
    <property type="match status" value="1"/>
</dbReference>
<dbReference type="Gene3D" id="2.10.25.10">
    <property type="entry name" value="Laminin"/>
    <property type="match status" value="1"/>
</dbReference>
<dbReference type="SUPFAM" id="SSF57196">
    <property type="entry name" value="EGF/Laminin"/>
    <property type="match status" value="1"/>
</dbReference>
<organism evidence="10 11">
    <name type="scientific">Cyprinus carpio</name>
    <name type="common">Common carp</name>
    <dbReference type="NCBI Taxonomy" id="7962"/>
    <lineage>
        <taxon>Eukaryota</taxon>
        <taxon>Metazoa</taxon>
        <taxon>Chordata</taxon>
        <taxon>Craniata</taxon>
        <taxon>Vertebrata</taxon>
        <taxon>Euteleostomi</taxon>
        <taxon>Actinopterygii</taxon>
        <taxon>Neopterygii</taxon>
        <taxon>Teleostei</taxon>
        <taxon>Ostariophysi</taxon>
        <taxon>Cypriniformes</taxon>
        <taxon>Cyprinidae</taxon>
        <taxon>Cyprininae</taxon>
        <taxon>Cyprinus</taxon>
    </lineage>
</organism>
<evidence type="ECO:0000256" key="2">
    <source>
        <dbReference type="ARBA" id="ARBA00022729"/>
    </source>
</evidence>
<evidence type="ECO:0000259" key="8">
    <source>
        <dbReference type="PROSITE" id="PS50026"/>
    </source>
</evidence>
<dbReference type="Pfam" id="PF13855">
    <property type="entry name" value="LRR_8"/>
    <property type="match status" value="2"/>
</dbReference>
<evidence type="ECO:0000259" key="9">
    <source>
        <dbReference type="PROSITE" id="PS50853"/>
    </source>
</evidence>
<feature type="region of interest" description="Disordered" evidence="6">
    <location>
        <begin position="413"/>
        <end position="459"/>
    </location>
</feature>
<dbReference type="PANTHER" id="PTHR24369:SF160">
    <property type="entry name" value="VASORIN"/>
    <property type="match status" value="1"/>
</dbReference>
<evidence type="ECO:0000256" key="4">
    <source>
        <dbReference type="ARBA" id="ARBA00023157"/>
    </source>
</evidence>
<dbReference type="InterPro" id="IPR000483">
    <property type="entry name" value="Cys-rich_flank_reg_C"/>
</dbReference>
<dbReference type="PRINTS" id="PR00019">
    <property type="entry name" value="LEURICHRPT"/>
</dbReference>
<dbReference type="SMART" id="SM00369">
    <property type="entry name" value="LRR_TYP"/>
    <property type="match status" value="7"/>
</dbReference>
<dbReference type="SMART" id="SM00082">
    <property type="entry name" value="LRRCT"/>
    <property type="match status" value="1"/>
</dbReference>
<keyword evidence="5" id="KW-0245">EGF-like domain</keyword>
<dbReference type="Gene3D" id="3.80.10.10">
    <property type="entry name" value="Ribonuclease Inhibitor"/>
    <property type="match status" value="2"/>
</dbReference>
<dbReference type="InterPro" id="IPR001611">
    <property type="entry name" value="Leu-rich_rpt"/>
</dbReference>
<accession>A0A8C2KSH8</accession>
<dbReference type="GO" id="GO:0005886">
    <property type="term" value="C:plasma membrane"/>
    <property type="evidence" value="ECO:0007669"/>
    <property type="project" value="TreeGrafter"/>
</dbReference>
<feature type="domain" description="Fibronectin type-III" evidence="9">
    <location>
        <begin position="513"/>
        <end position="612"/>
    </location>
</feature>
<protein>
    <submittedName>
        <fullName evidence="10">Vasorin b</fullName>
    </submittedName>
</protein>
<dbReference type="PROSITE" id="PS00022">
    <property type="entry name" value="EGF_1"/>
    <property type="match status" value="1"/>
</dbReference>
<dbReference type="SUPFAM" id="SSF52058">
    <property type="entry name" value="L domain-like"/>
    <property type="match status" value="1"/>
</dbReference>
<dbReference type="SMART" id="SM00365">
    <property type="entry name" value="LRR_SD22"/>
    <property type="match status" value="3"/>
</dbReference>
<dbReference type="InterPro" id="IPR036116">
    <property type="entry name" value="FN3_sf"/>
</dbReference>
<keyword evidence="7" id="KW-0472">Membrane</keyword>
<name>A0A8C2KSH8_CYPCA</name>
<keyword evidence="2" id="KW-0732">Signal</keyword>
<evidence type="ECO:0000256" key="3">
    <source>
        <dbReference type="ARBA" id="ARBA00022737"/>
    </source>
</evidence>
<evidence type="ECO:0000313" key="11">
    <source>
        <dbReference type="Proteomes" id="UP000694701"/>
    </source>
</evidence>
<proteinExistence type="predicted"/>
<dbReference type="FunFam" id="3.80.10.10:FF:000211">
    <property type="entry name" value="vasorin"/>
    <property type="match status" value="1"/>
</dbReference>
<keyword evidence="7" id="KW-1133">Transmembrane helix</keyword>
<keyword evidence="3" id="KW-0677">Repeat</keyword>
<dbReference type="InterPro" id="IPR032675">
    <property type="entry name" value="LRR_dom_sf"/>
</dbReference>
<dbReference type="AlphaFoldDB" id="A0A8C2KSH8"/>
<dbReference type="InterPro" id="IPR000742">
    <property type="entry name" value="EGF"/>
</dbReference>
<reference evidence="10" key="1">
    <citation type="submission" date="2025-08" db="UniProtKB">
        <authorList>
            <consortium name="Ensembl"/>
        </authorList>
    </citation>
    <scope>IDENTIFICATION</scope>
</reference>
<sequence>MPFLNFAKVQDRCMFKHVLKSKIQCEVDCANVYLVFLLHCRFEGVIVGSNMKLFLPLLLPLLFYQHLWSPALADTCPKDCTCPAQDSIFCFSRKDTKMPNKVPTTTKKLYVFKNGIEFLSQEDFLELESLEMLDLSQNKLTELPDSVFEPLSSLHNLDLSANQIVHISKDSFAGLEHLERLYLYSNLIESIHPAAFDGLQQLLELKLQGNKLTIMPALKLPHLLLLDLRFNSIPSPRSNDLQTPRLESLKLGGLGLSSLDEELLGSFKNLHELDISNNQLTTFPGVLREARGLVTLSLAGNPMGPVKWEDFEKLSEIQELDISNLSLQGLPETLTQLFPHLERLTVAENPFNCLCNLAWFPSWLRIKQIQLGRTEETCCHFPPFNSGKVLERLAHREFGCPITTTVTTRTVKTTAVPPAPVTSLPSTTHAVLPAKPSDNPSTETDNDPPPSTPSTSIDPDLRLNFCPPNICLNRGTCWLDNKGRLECICLPGTSGRYCEKKEDPLPHEEPTEVPEPEITATVTSSSILLDLQRYIIMRPHIRGVKLTYKKLSGPDKRAKHLNLPAYYLEYTLRGLQPNSTYFVCASPMGEPGDVDRVCIETQTVSQQLTPTGARLEDPKLTTMLIPAVAILLLLVLVAVAVGVACYMHKKKSKEHLDLKCDPSQMELKGRDSGALPEKQEIISCPSTTQNGGLDYEVPLMQDHCTANNKNSLKPSYF</sequence>
<feature type="disulfide bond" evidence="5">
    <location>
        <begin position="489"/>
        <end position="498"/>
    </location>
</feature>
<dbReference type="Ensembl" id="ENSCCRT00020124278.1">
    <property type="protein sequence ID" value="ENSCCRP00020113895.1"/>
    <property type="gene ID" value="ENSCCRG00020051578.1"/>
</dbReference>
<dbReference type="PROSITE" id="PS50026">
    <property type="entry name" value="EGF_3"/>
    <property type="match status" value="1"/>
</dbReference>